<dbReference type="EMBL" id="CAMXCT030000604">
    <property type="protein sequence ID" value="CAL4768327.1"/>
    <property type="molecule type" value="Genomic_DNA"/>
</dbReference>
<keyword evidence="3" id="KW-1185">Reference proteome</keyword>
<evidence type="ECO:0000313" key="2">
    <source>
        <dbReference type="EMBL" id="CAL4768327.1"/>
    </source>
</evidence>
<evidence type="ECO:0000313" key="3">
    <source>
        <dbReference type="Proteomes" id="UP001152797"/>
    </source>
</evidence>
<dbReference type="Proteomes" id="UP001152797">
    <property type="component" value="Unassembled WGS sequence"/>
</dbReference>
<evidence type="ECO:0000313" key="1">
    <source>
        <dbReference type="EMBL" id="CAI3981015.1"/>
    </source>
</evidence>
<dbReference type="EMBL" id="CAMXCT010000604">
    <property type="protein sequence ID" value="CAI3981015.1"/>
    <property type="molecule type" value="Genomic_DNA"/>
</dbReference>
<gene>
    <name evidence="1" type="ORF">C1SCF055_LOCUS8846</name>
</gene>
<name>A0A9P1BWV4_9DINO</name>
<reference evidence="1" key="1">
    <citation type="submission" date="2022-10" db="EMBL/GenBank/DDBJ databases">
        <authorList>
            <person name="Chen Y."/>
            <person name="Dougan E. K."/>
            <person name="Chan C."/>
            <person name="Rhodes N."/>
            <person name="Thang M."/>
        </authorList>
    </citation>
    <scope>NUCLEOTIDE SEQUENCE</scope>
</reference>
<reference evidence="2 3" key="2">
    <citation type="submission" date="2024-05" db="EMBL/GenBank/DDBJ databases">
        <authorList>
            <person name="Chen Y."/>
            <person name="Shah S."/>
            <person name="Dougan E. K."/>
            <person name="Thang M."/>
            <person name="Chan C."/>
        </authorList>
    </citation>
    <scope>NUCLEOTIDE SEQUENCE [LARGE SCALE GENOMIC DNA]</scope>
</reference>
<sequence length="160" mass="18276">MQTIISKKQSMRIKKEEGWYSEGEMKNDLGWSTNNAYDGVQEFWVVVRETGERTTETSYEEIHKKNSKASSEPQFHLSGDKFAGLDAMEDREKKEAALAIEDPTMIDMDRCVPALEASFKEVDAAYDSCNEAWARGEADKFRSTTFISMAEDRMKKATFT</sequence>
<dbReference type="EMBL" id="CAMXCT020000604">
    <property type="protein sequence ID" value="CAL1134390.1"/>
    <property type="molecule type" value="Genomic_DNA"/>
</dbReference>
<proteinExistence type="predicted"/>
<accession>A0A9P1BWV4</accession>
<organism evidence="1">
    <name type="scientific">Cladocopium goreaui</name>
    <dbReference type="NCBI Taxonomy" id="2562237"/>
    <lineage>
        <taxon>Eukaryota</taxon>
        <taxon>Sar</taxon>
        <taxon>Alveolata</taxon>
        <taxon>Dinophyceae</taxon>
        <taxon>Suessiales</taxon>
        <taxon>Symbiodiniaceae</taxon>
        <taxon>Cladocopium</taxon>
    </lineage>
</organism>
<dbReference type="AlphaFoldDB" id="A0A9P1BWV4"/>
<comment type="caution">
    <text evidence="1">The sequence shown here is derived from an EMBL/GenBank/DDBJ whole genome shotgun (WGS) entry which is preliminary data.</text>
</comment>
<protein>
    <submittedName>
        <fullName evidence="1">Uncharacterized protein</fullName>
    </submittedName>
</protein>